<dbReference type="PROSITE" id="PS51257">
    <property type="entry name" value="PROKAR_LIPOPROTEIN"/>
    <property type="match status" value="1"/>
</dbReference>
<name>A0ABU7QTX7_9FLAO</name>
<dbReference type="Proteomes" id="UP001350005">
    <property type="component" value="Unassembled WGS sequence"/>
</dbReference>
<dbReference type="RefSeq" id="WP_120230658.1">
    <property type="nucleotide sequence ID" value="NZ_JAZGJU010000002.1"/>
</dbReference>
<keyword evidence="2" id="KW-1185">Reference proteome</keyword>
<accession>A0ABU7QTX7</accession>
<proteinExistence type="predicted"/>
<organism evidence="1 2">
    <name type="scientific">Chryseobacterium arthrosphaerae</name>
    <dbReference type="NCBI Taxonomy" id="651561"/>
    <lineage>
        <taxon>Bacteria</taxon>
        <taxon>Pseudomonadati</taxon>
        <taxon>Bacteroidota</taxon>
        <taxon>Flavobacteriia</taxon>
        <taxon>Flavobacteriales</taxon>
        <taxon>Weeksellaceae</taxon>
        <taxon>Chryseobacterium group</taxon>
        <taxon>Chryseobacterium</taxon>
    </lineage>
</organism>
<comment type="caution">
    <text evidence="1">The sequence shown here is derived from an EMBL/GenBank/DDBJ whole genome shotgun (WGS) entry which is preliminary data.</text>
</comment>
<gene>
    <name evidence="1" type="ORF">V2E39_01485</name>
</gene>
<evidence type="ECO:0000313" key="1">
    <source>
        <dbReference type="EMBL" id="MEE6126051.1"/>
    </source>
</evidence>
<protein>
    <submittedName>
        <fullName evidence="1">Uncharacterized protein</fullName>
    </submittedName>
</protein>
<sequence>MRTKNLVLTAMSLSLLLACKKQEAITTEVDYKKKLEQEFNLTSMTSSVKMSNKESKPVHNFATYEEQYKYLKELVKNTVIHDTVIIYPSSKINSKSSSTDGLKLVGKNNKAFGPGTNGIEQNFYTHYLSKSAKSSVTNTFTLSYSVSTTVNWPWKSETPSSPPAYLGYCYFSDTNAYGPYVTYAGFMQLTNSNVVLSANSGGGSANGAAQLYATTGGFTNSVSVGLQGTFTLASPATPQSPLMIYYTFTATEPTLP</sequence>
<dbReference type="EMBL" id="JAZGJU010000002">
    <property type="protein sequence ID" value="MEE6126051.1"/>
    <property type="molecule type" value="Genomic_DNA"/>
</dbReference>
<reference evidence="1 2" key="1">
    <citation type="submission" date="2024-01" db="EMBL/GenBank/DDBJ databases">
        <title>Whole genome of Chryseobacterium arthrosphaerae NNCa 2741.</title>
        <authorList>
            <person name="Boriskina E.V."/>
            <person name="Gordinskaya N.A."/>
            <person name="Kropotov V.S."/>
            <person name="Alekseeva A.E."/>
            <person name="Makhova M.A."/>
            <person name="Kryazhev D.V."/>
            <person name="Shkurkina I.S."/>
        </authorList>
    </citation>
    <scope>NUCLEOTIDE SEQUENCE [LARGE SCALE GENOMIC DNA]</scope>
    <source>
        <strain evidence="1 2">NNCa 2741</strain>
    </source>
</reference>
<evidence type="ECO:0000313" key="2">
    <source>
        <dbReference type="Proteomes" id="UP001350005"/>
    </source>
</evidence>